<dbReference type="RefSeq" id="WP_215583151.1">
    <property type="nucleotide sequence ID" value="NZ_CP073754.1"/>
</dbReference>
<name>A0A975MPY9_9GAMM</name>
<dbReference type="InterPro" id="IPR007835">
    <property type="entry name" value="MOFRL"/>
</dbReference>
<proteinExistence type="predicted"/>
<feature type="domain" description="MOFRL-associated" evidence="2">
    <location>
        <begin position="19"/>
        <end position="261"/>
    </location>
</feature>
<evidence type="ECO:0000259" key="2">
    <source>
        <dbReference type="Pfam" id="PF13660"/>
    </source>
</evidence>
<evidence type="ECO:0000313" key="4">
    <source>
        <dbReference type="Proteomes" id="UP000676649"/>
    </source>
</evidence>
<dbReference type="KEGG" id="mpad:KEF85_02435"/>
<feature type="domain" description="MOFRL" evidence="1">
    <location>
        <begin position="344"/>
        <end position="453"/>
    </location>
</feature>
<dbReference type="GO" id="GO:0005737">
    <property type="term" value="C:cytoplasm"/>
    <property type="evidence" value="ECO:0007669"/>
    <property type="project" value="TreeGrafter"/>
</dbReference>
<dbReference type="PANTHER" id="PTHR12227:SF0">
    <property type="entry name" value="GLYCERATE KINASE"/>
    <property type="match status" value="1"/>
</dbReference>
<dbReference type="Gene3D" id="3.40.1480.10">
    <property type="entry name" value="MOFRL domain"/>
    <property type="match status" value="1"/>
</dbReference>
<dbReference type="Gene3D" id="3.40.50.10180">
    <property type="entry name" value="Glycerate kinase, MOFRL-like N-terminal domain"/>
    <property type="match status" value="1"/>
</dbReference>
<reference evidence="3" key="1">
    <citation type="submission" date="2021-04" db="EMBL/GenBank/DDBJ databases">
        <title>Draft genome sequence data of methanotrophic Methylovulum sp. strain S1L and Methylomonas sp. strain S2AM isolated from boreal lake water columns.</title>
        <authorList>
            <person name="Rissanen A.J."/>
            <person name="Mangayil R."/>
            <person name="Svenning M.M."/>
            <person name="Khanongnuch R."/>
        </authorList>
    </citation>
    <scope>NUCLEOTIDE SEQUENCE</scope>
    <source>
        <strain evidence="3">S2AM</strain>
    </source>
</reference>
<keyword evidence="4" id="KW-1185">Reference proteome</keyword>
<dbReference type="Pfam" id="PF13660">
    <property type="entry name" value="DUF4147"/>
    <property type="match status" value="1"/>
</dbReference>
<dbReference type="PANTHER" id="PTHR12227">
    <property type="entry name" value="GLYCERATE KINASE"/>
    <property type="match status" value="1"/>
</dbReference>
<dbReference type="Proteomes" id="UP000676649">
    <property type="component" value="Chromosome"/>
</dbReference>
<protein>
    <submittedName>
        <fullName evidence="3">DUF4147 domain-containing protein</fullName>
    </submittedName>
</protein>
<dbReference type="InterPro" id="IPR039760">
    <property type="entry name" value="MOFRL_protein"/>
</dbReference>
<dbReference type="GO" id="GO:0008887">
    <property type="term" value="F:glycerate kinase activity"/>
    <property type="evidence" value="ECO:0007669"/>
    <property type="project" value="InterPro"/>
</dbReference>
<dbReference type="InterPro" id="IPR025286">
    <property type="entry name" value="MOFRL_assoc_dom"/>
</dbReference>
<evidence type="ECO:0000259" key="1">
    <source>
        <dbReference type="Pfam" id="PF05161"/>
    </source>
</evidence>
<dbReference type="AlphaFoldDB" id="A0A975MPY9"/>
<organism evidence="3 4">
    <name type="scientific">Methylomonas paludis</name>
    <dbReference type="NCBI Taxonomy" id="1173101"/>
    <lineage>
        <taxon>Bacteria</taxon>
        <taxon>Pseudomonadati</taxon>
        <taxon>Pseudomonadota</taxon>
        <taxon>Gammaproteobacteria</taxon>
        <taxon>Methylococcales</taxon>
        <taxon>Methylococcaceae</taxon>
        <taxon>Methylomonas</taxon>
    </lineage>
</organism>
<dbReference type="Pfam" id="PF05161">
    <property type="entry name" value="MOFRL"/>
    <property type="match status" value="1"/>
</dbReference>
<accession>A0A975MPY9</accession>
<dbReference type="InterPro" id="IPR037035">
    <property type="entry name" value="GK-like_C_sf"/>
</dbReference>
<dbReference type="EMBL" id="CP073754">
    <property type="protein sequence ID" value="QWF71366.1"/>
    <property type="molecule type" value="Genomic_DNA"/>
</dbReference>
<dbReference type="InterPro" id="IPR038614">
    <property type="entry name" value="GK_N_sf"/>
</dbReference>
<evidence type="ECO:0000313" key="3">
    <source>
        <dbReference type="EMBL" id="QWF71366.1"/>
    </source>
</evidence>
<gene>
    <name evidence="3" type="ORF">KEF85_02435</name>
</gene>
<sequence>MSIPSAGSGAANLPQQNILDLFLAGVRAADPYLAVQSCLHADNAQLHIDLGRESDQHQRSSAWPLVHVLAFGKAACAMAEAARSIIPPSKMAQPGLIVTTYDNVRAIENFQVIGAGHPLPDAAGLQAAQLLANRAAAARPGELLLVLVSGGGSALLPLPVVGISLPEKIATTNLLLACGANIQQINCVRKHLSQLKGGGLAKLAGCADLHALILSDVIGDDLSAIASGPTVPDDTRFADAIQVLKSFQVWTQTPPAVQHHLLAGLKNTELETPKTGADCFANNAQTLIGSNTISLDAVSRAAAAAGYQVDIYSRQLCGEAKLAAGELAAYVRQTQANGLNQPIAIIAGGETTVTLAGNDYGKGGRNQEMALAFAVAAEQHQLDDHWQFLSGGTDGRDGPTDAAGGVVDAETLKRIRAAGIDPETSLLQHNAYPALQAADALLITGATGTNVADLQIVLLHPNHK</sequence>
<dbReference type="SUPFAM" id="SSF82544">
    <property type="entry name" value="GckA/TtuD-like"/>
    <property type="match status" value="1"/>
</dbReference>